<evidence type="ECO:0000313" key="4">
    <source>
        <dbReference type="Proteomes" id="UP000051562"/>
    </source>
</evidence>
<organism evidence="3 4">
    <name type="scientific">Bosea thiooxidans</name>
    <dbReference type="NCBI Taxonomy" id="53254"/>
    <lineage>
        <taxon>Bacteria</taxon>
        <taxon>Pseudomonadati</taxon>
        <taxon>Pseudomonadota</taxon>
        <taxon>Alphaproteobacteria</taxon>
        <taxon>Hyphomicrobiales</taxon>
        <taxon>Boseaceae</taxon>
        <taxon>Bosea</taxon>
    </lineage>
</organism>
<dbReference type="EMBL" id="LMAR01000001">
    <property type="protein sequence ID" value="KQK32363.1"/>
    <property type="molecule type" value="Genomic_DNA"/>
</dbReference>
<feature type="domain" description="Tyr recombinase" evidence="2">
    <location>
        <begin position="226"/>
        <end position="453"/>
    </location>
</feature>
<name>A0A0Q3KRD8_9HYPH</name>
<reference evidence="3 4" key="1">
    <citation type="submission" date="2015-10" db="EMBL/GenBank/DDBJ databases">
        <title>Draft genome of Bosea thiooxidans.</title>
        <authorList>
            <person name="Wang X."/>
        </authorList>
    </citation>
    <scope>NUCLEOTIDE SEQUENCE [LARGE SCALE GENOMIC DNA]</scope>
    <source>
        <strain evidence="3 4">CGMCC 9174</strain>
    </source>
</reference>
<dbReference type="SUPFAM" id="SSF56349">
    <property type="entry name" value="DNA breaking-rejoining enzymes"/>
    <property type="match status" value="1"/>
</dbReference>
<evidence type="ECO:0000256" key="1">
    <source>
        <dbReference type="ARBA" id="ARBA00023172"/>
    </source>
</evidence>
<dbReference type="AlphaFoldDB" id="A0A0Q3KRD8"/>
<dbReference type="GO" id="GO:0006310">
    <property type="term" value="P:DNA recombination"/>
    <property type="evidence" value="ECO:0007669"/>
    <property type="project" value="UniProtKB-KW"/>
</dbReference>
<dbReference type="Proteomes" id="UP000051562">
    <property type="component" value="Unassembled WGS sequence"/>
</dbReference>
<proteinExistence type="predicted"/>
<comment type="caution">
    <text evidence="3">The sequence shown here is derived from an EMBL/GenBank/DDBJ whole genome shotgun (WGS) entry which is preliminary data.</text>
</comment>
<keyword evidence="1" id="KW-0233">DNA recombination</keyword>
<dbReference type="InterPro" id="IPR013762">
    <property type="entry name" value="Integrase-like_cat_sf"/>
</dbReference>
<accession>A0A0Q3KRD8</accession>
<evidence type="ECO:0000259" key="2">
    <source>
        <dbReference type="PROSITE" id="PS51898"/>
    </source>
</evidence>
<evidence type="ECO:0000313" key="3">
    <source>
        <dbReference type="EMBL" id="KQK32363.1"/>
    </source>
</evidence>
<protein>
    <recommendedName>
        <fullName evidence="2">Tyr recombinase domain-containing protein</fullName>
    </recommendedName>
</protein>
<dbReference type="PROSITE" id="PS51898">
    <property type="entry name" value="TYR_RECOMBINASE"/>
    <property type="match status" value="1"/>
</dbReference>
<gene>
    <name evidence="3" type="ORF">ARD30_00855</name>
</gene>
<keyword evidence="4" id="KW-1185">Reference proteome</keyword>
<dbReference type="InterPro" id="IPR002104">
    <property type="entry name" value="Integrase_catalytic"/>
</dbReference>
<dbReference type="GO" id="GO:0015074">
    <property type="term" value="P:DNA integration"/>
    <property type="evidence" value="ECO:0007669"/>
    <property type="project" value="InterPro"/>
</dbReference>
<sequence>MLWDFDMPDGSVFTDPKWSRLLEMCRRFVWSLRSANNRGAQLKDATIADIGFGLRYLVRWMATAGVSNFAELDADLARDFVAHLVADKANGSEEDVTAIKLAVHLDVLVRIHEQRAALSGTDGAVMPEHPFGGEAAYAVAKTLGSRVAGAIPPVPDPVFLAVVPEALCWLGERADLIVEWARAYHAKNGETSRMSNSYSYRLNRDLNRMWSEDRNPAIDPLLGWTKSGEELELSEIRRMRRLIHDLRSACTIVLQSMLGMRISEVAGLKAEPVDPETGWPACVEVRPSASGLNEIFYVRGRVFKGRHQWQEVEWVAGSRPVGTAVIPPPVEAILVLERLFRRWREARSLSDLILSSRAFWHDPAAESRPAGVLSDDLREGQVRFMRDFVDLPDGFRDWRLSTHQWRKSFAQYVVRSDERLLPALSDHFKHMSLAMTEQGYLGSDPELLGLLDDVATREAARLLFDAVNGTGRVAGKMADTIRENAGSIEALMGTEGTDADRLARLTSAVAEDDVRVWGAAWGACLFRPETARCHHQAGGAFDLAARRPRYSHRQPGVCCSCSNLLVAEIHEPFWKERLATNLRLRDEGRAAGEHAIAAVAAERVATAEAILRKMNVVMGGADAA</sequence>
<dbReference type="GO" id="GO:0003677">
    <property type="term" value="F:DNA binding"/>
    <property type="evidence" value="ECO:0007669"/>
    <property type="project" value="InterPro"/>
</dbReference>
<dbReference type="InterPro" id="IPR011010">
    <property type="entry name" value="DNA_brk_join_enz"/>
</dbReference>
<dbReference type="Gene3D" id="1.10.443.10">
    <property type="entry name" value="Intergrase catalytic core"/>
    <property type="match status" value="1"/>
</dbReference>